<sequence>MNEPSATRPLVSFDGVSKRYGSVVAVHTMNLEIYEGEFLALMGPSGCGKTTSLRMLAG</sequence>
<dbReference type="InterPro" id="IPR050093">
    <property type="entry name" value="ABC_SmlMolc_Importer"/>
</dbReference>
<dbReference type="GO" id="GO:0005524">
    <property type="term" value="F:ATP binding"/>
    <property type="evidence" value="ECO:0007669"/>
    <property type="project" value="InterPro"/>
</dbReference>
<dbReference type="GO" id="GO:0016887">
    <property type="term" value="F:ATP hydrolysis activity"/>
    <property type="evidence" value="ECO:0007669"/>
    <property type="project" value="InterPro"/>
</dbReference>
<feature type="domain" description="ABC transporter" evidence="2">
    <location>
        <begin position="27"/>
        <end position="58"/>
    </location>
</feature>
<dbReference type="PANTHER" id="PTHR42781:SF4">
    <property type="entry name" value="SPERMIDINE_PUTRESCINE IMPORT ATP-BINDING PROTEIN POTA"/>
    <property type="match status" value="1"/>
</dbReference>
<protein>
    <recommendedName>
        <fullName evidence="2">ABC transporter domain-containing protein</fullName>
    </recommendedName>
</protein>
<dbReference type="Gene3D" id="3.40.50.300">
    <property type="entry name" value="P-loop containing nucleotide triphosphate hydrolases"/>
    <property type="match status" value="1"/>
</dbReference>
<name>A0A383B9U2_9ZZZZ</name>
<organism evidence="3">
    <name type="scientific">marine metagenome</name>
    <dbReference type="NCBI Taxonomy" id="408172"/>
    <lineage>
        <taxon>unclassified sequences</taxon>
        <taxon>metagenomes</taxon>
        <taxon>ecological metagenomes</taxon>
    </lineage>
</organism>
<dbReference type="EMBL" id="UINC01198576">
    <property type="protein sequence ID" value="SVE16593.1"/>
    <property type="molecule type" value="Genomic_DNA"/>
</dbReference>
<proteinExistence type="predicted"/>
<dbReference type="SUPFAM" id="SSF52540">
    <property type="entry name" value="P-loop containing nucleoside triphosphate hydrolases"/>
    <property type="match status" value="1"/>
</dbReference>
<dbReference type="InterPro" id="IPR003439">
    <property type="entry name" value="ABC_transporter-like_ATP-bd"/>
</dbReference>
<accession>A0A383B9U2</accession>
<dbReference type="Pfam" id="PF00005">
    <property type="entry name" value="ABC_tran"/>
    <property type="match status" value="1"/>
</dbReference>
<reference evidence="3" key="1">
    <citation type="submission" date="2018-05" db="EMBL/GenBank/DDBJ databases">
        <authorList>
            <person name="Lanie J.A."/>
            <person name="Ng W.-L."/>
            <person name="Kazmierczak K.M."/>
            <person name="Andrzejewski T.M."/>
            <person name="Davidsen T.M."/>
            <person name="Wayne K.J."/>
            <person name="Tettelin H."/>
            <person name="Glass J.I."/>
            <person name="Rusch D."/>
            <person name="Podicherti R."/>
            <person name="Tsui H.-C.T."/>
            <person name="Winkler M.E."/>
        </authorList>
    </citation>
    <scope>NUCLEOTIDE SEQUENCE</scope>
</reference>
<gene>
    <name evidence="3" type="ORF">METZ01_LOCUS469447</name>
</gene>
<dbReference type="InterPro" id="IPR027417">
    <property type="entry name" value="P-loop_NTPase"/>
</dbReference>
<evidence type="ECO:0000259" key="2">
    <source>
        <dbReference type="Pfam" id="PF00005"/>
    </source>
</evidence>
<dbReference type="PANTHER" id="PTHR42781">
    <property type="entry name" value="SPERMIDINE/PUTRESCINE IMPORT ATP-BINDING PROTEIN POTA"/>
    <property type="match status" value="1"/>
</dbReference>
<dbReference type="AlphaFoldDB" id="A0A383B9U2"/>
<evidence type="ECO:0000313" key="3">
    <source>
        <dbReference type="EMBL" id="SVE16593.1"/>
    </source>
</evidence>
<evidence type="ECO:0000256" key="1">
    <source>
        <dbReference type="ARBA" id="ARBA00022448"/>
    </source>
</evidence>
<keyword evidence="1" id="KW-0813">Transport</keyword>
<feature type="non-terminal residue" evidence="3">
    <location>
        <position position="58"/>
    </location>
</feature>